<keyword evidence="1" id="KW-1133">Transmembrane helix</keyword>
<feature type="transmembrane region" description="Helical" evidence="1">
    <location>
        <begin position="111"/>
        <end position="130"/>
    </location>
</feature>
<dbReference type="Pfam" id="PF08817">
    <property type="entry name" value="YukD"/>
    <property type="match status" value="1"/>
</dbReference>
<feature type="transmembrane region" description="Helical" evidence="1">
    <location>
        <begin position="338"/>
        <end position="358"/>
    </location>
</feature>
<keyword evidence="4" id="KW-1185">Reference proteome</keyword>
<proteinExistence type="predicted"/>
<feature type="transmembrane region" description="Helical" evidence="1">
    <location>
        <begin position="158"/>
        <end position="177"/>
    </location>
</feature>
<accession>A0ABS1LF66</accession>
<evidence type="ECO:0000256" key="1">
    <source>
        <dbReference type="SAM" id="Phobius"/>
    </source>
</evidence>
<feature type="transmembrane region" description="Helical" evidence="1">
    <location>
        <begin position="364"/>
        <end position="383"/>
    </location>
</feature>
<dbReference type="InterPro" id="IPR044049">
    <property type="entry name" value="EccD_transm"/>
</dbReference>
<dbReference type="RefSeq" id="WP_201844663.1">
    <property type="nucleotide sequence ID" value="NZ_JABBYC010000001.1"/>
</dbReference>
<feature type="transmembrane region" description="Helical" evidence="1">
    <location>
        <begin position="314"/>
        <end position="331"/>
    </location>
</feature>
<evidence type="ECO:0000313" key="3">
    <source>
        <dbReference type="EMBL" id="MBL0884839.1"/>
    </source>
</evidence>
<keyword evidence="1" id="KW-0472">Membrane</keyword>
<keyword evidence="1" id="KW-0812">Transmembrane</keyword>
<feature type="domain" description="EccD-like transmembrane" evidence="2">
    <location>
        <begin position="110"/>
        <end position="424"/>
    </location>
</feature>
<dbReference type="InterPro" id="IPR024962">
    <property type="entry name" value="YukD-like"/>
</dbReference>
<organism evidence="3 4">
    <name type="scientific">Myceligenerans indicum</name>
    <dbReference type="NCBI Taxonomy" id="2593663"/>
    <lineage>
        <taxon>Bacteria</taxon>
        <taxon>Bacillati</taxon>
        <taxon>Actinomycetota</taxon>
        <taxon>Actinomycetes</taxon>
        <taxon>Micrococcales</taxon>
        <taxon>Promicromonosporaceae</taxon>
        <taxon>Myceligenerans</taxon>
    </lineage>
</organism>
<dbReference type="Gene3D" id="3.10.20.90">
    <property type="entry name" value="Phosphatidylinositol 3-kinase Catalytic Subunit, Chain A, domain 1"/>
    <property type="match status" value="1"/>
</dbReference>
<feature type="transmembrane region" description="Helical" evidence="1">
    <location>
        <begin position="183"/>
        <end position="203"/>
    </location>
</feature>
<reference evidence="3 4" key="1">
    <citation type="journal article" date="2021" name="Arch. Microbiol.">
        <title>Myceligenerans indicum sp. nov., an actinobacterium isolated from mangrove sediment of Sundarbans, India.</title>
        <authorList>
            <person name="Asha K."/>
            <person name="Bhadury P."/>
        </authorList>
    </citation>
    <scope>NUCLEOTIDE SEQUENCE [LARGE SCALE GENOMIC DNA]</scope>
    <source>
        <strain evidence="3 4">I2</strain>
    </source>
</reference>
<comment type="caution">
    <text evidence="3">The sequence shown here is derived from an EMBL/GenBank/DDBJ whole genome shotgun (WGS) entry which is preliminary data.</text>
</comment>
<dbReference type="Pfam" id="PF19053">
    <property type="entry name" value="EccD"/>
    <property type="match status" value="1"/>
</dbReference>
<dbReference type="EMBL" id="JABBYC010000001">
    <property type="protein sequence ID" value="MBL0884839.1"/>
    <property type="molecule type" value="Genomic_DNA"/>
</dbReference>
<sequence>MRFTRLTVVGTRRRGDVVLPSDEELAVLLPGLLDLVEEPPAPGAVALLRPTGEQLDLAVTLDAHDVPDGEVLRVVRAADAPPPAEVADVTEVATAVREDVPGRWGKRSRHATGAAGIGALVAAAGLVTTLDSPGPALALALIASATVLLVAAATGRGLVALVTGAAAAGLGPAVGLMCQELTGSASGLVVTAVVGWLALAAVGGRSRGPLTGALVGLVLTLPAVVLGFAGVPADAVAGIVTLVAILLLGLLPSLALSAAGVHRLDDDTLEGRTHERSDVVPALATAYQTMTWATVAVATTIAVTVPVLLITPDATTRTVAGLALLIVALRARPMPLTAQVAALWGAVVLAAAVGVVLAGQRDPLVAAAVLLALAVAGFVATALRPNAQQRARWRSVGNTIEFLAVLALFPLLLGALGVFDLMLGTF</sequence>
<evidence type="ECO:0000313" key="4">
    <source>
        <dbReference type="Proteomes" id="UP000675409"/>
    </source>
</evidence>
<feature type="transmembrane region" description="Helical" evidence="1">
    <location>
        <begin position="235"/>
        <end position="261"/>
    </location>
</feature>
<gene>
    <name evidence="3" type="ORF">HGK34_00840</name>
</gene>
<protein>
    <recommendedName>
        <fullName evidence="2">EccD-like transmembrane domain-containing protein</fullName>
    </recommendedName>
</protein>
<feature type="transmembrane region" description="Helical" evidence="1">
    <location>
        <begin position="282"/>
        <end position="308"/>
    </location>
</feature>
<feature type="transmembrane region" description="Helical" evidence="1">
    <location>
        <begin position="210"/>
        <end position="229"/>
    </location>
</feature>
<feature type="transmembrane region" description="Helical" evidence="1">
    <location>
        <begin position="403"/>
        <end position="423"/>
    </location>
</feature>
<dbReference type="Proteomes" id="UP000675409">
    <property type="component" value="Unassembled WGS sequence"/>
</dbReference>
<name>A0ABS1LF66_9MICO</name>
<feature type="transmembrane region" description="Helical" evidence="1">
    <location>
        <begin position="136"/>
        <end position="153"/>
    </location>
</feature>
<evidence type="ECO:0000259" key="2">
    <source>
        <dbReference type="Pfam" id="PF19053"/>
    </source>
</evidence>